<name>A0A369JXH6_HYPMA</name>
<dbReference type="SUPFAM" id="SSF52540">
    <property type="entry name" value="P-loop containing nucleoside triphosphate hydrolases"/>
    <property type="match status" value="1"/>
</dbReference>
<dbReference type="AlphaFoldDB" id="A0A369JXH6"/>
<dbReference type="InterPro" id="IPR027417">
    <property type="entry name" value="P-loop_NTPase"/>
</dbReference>
<protein>
    <recommendedName>
        <fullName evidence="2">G domain-containing protein</fullName>
    </recommendedName>
</protein>
<dbReference type="InterPro" id="IPR006073">
    <property type="entry name" value="GTP-bd"/>
</dbReference>
<dbReference type="EMBL" id="LUEZ02000045">
    <property type="protein sequence ID" value="RDB24104.1"/>
    <property type="molecule type" value="Genomic_DNA"/>
</dbReference>
<dbReference type="Proteomes" id="UP000076154">
    <property type="component" value="Unassembled WGS sequence"/>
</dbReference>
<keyword evidence="1" id="KW-1133">Transmembrane helix</keyword>
<feature type="domain" description="G" evidence="2">
    <location>
        <begin position="106"/>
        <end position="178"/>
    </location>
</feature>
<keyword evidence="4" id="KW-1185">Reference proteome</keyword>
<organism evidence="3 4">
    <name type="scientific">Hypsizygus marmoreus</name>
    <name type="common">White beech mushroom</name>
    <name type="synonym">Agaricus marmoreus</name>
    <dbReference type="NCBI Taxonomy" id="39966"/>
    <lineage>
        <taxon>Eukaryota</taxon>
        <taxon>Fungi</taxon>
        <taxon>Dikarya</taxon>
        <taxon>Basidiomycota</taxon>
        <taxon>Agaricomycotina</taxon>
        <taxon>Agaricomycetes</taxon>
        <taxon>Agaricomycetidae</taxon>
        <taxon>Agaricales</taxon>
        <taxon>Tricholomatineae</taxon>
        <taxon>Lyophyllaceae</taxon>
        <taxon>Hypsizygus</taxon>
    </lineage>
</organism>
<dbReference type="OrthoDB" id="391988at2759"/>
<gene>
    <name evidence="3" type="ORF">Hypma_008545</name>
</gene>
<keyword evidence="1" id="KW-0472">Membrane</keyword>
<feature type="transmembrane region" description="Helical" evidence="1">
    <location>
        <begin position="440"/>
        <end position="458"/>
    </location>
</feature>
<dbReference type="Gene3D" id="3.40.50.300">
    <property type="entry name" value="P-loop containing nucleotide triphosphate hydrolases"/>
    <property type="match status" value="1"/>
</dbReference>
<evidence type="ECO:0000256" key="1">
    <source>
        <dbReference type="SAM" id="Phobius"/>
    </source>
</evidence>
<proteinExistence type="predicted"/>
<dbReference type="Pfam" id="PF01926">
    <property type="entry name" value="MMR_HSR1"/>
    <property type="match status" value="1"/>
</dbReference>
<evidence type="ECO:0000313" key="3">
    <source>
        <dbReference type="EMBL" id="RDB24104.1"/>
    </source>
</evidence>
<feature type="transmembrane region" description="Helical" evidence="1">
    <location>
        <begin position="470"/>
        <end position="489"/>
    </location>
</feature>
<comment type="caution">
    <text evidence="3">The sequence shown here is derived from an EMBL/GenBank/DDBJ whole genome shotgun (WGS) entry which is preliminary data.</text>
</comment>
<evidence type="ECO:0000259" key="2">
    <source>
        <dbReference type="Pfam" id="PF01926"/>
    </source>
</evidence>
<dbReference type="InParanoid" id="A0A369JXH6"/>
<sequence>MFVIRTLHANGGQIVPKLTRQSSSTREYCGALYPWHMINEVIVNVGDRYTTHNPLSLELQCRQGKIELVVGLSTSDEVNVASKATENPDLLLPVTDEILRICPWFRILVIGKTGVGKSTLINETFGVTNATVSHNARGDADIDEEIFSSTNDKFVLHDSRGFEPGEEHNVEIVQDFINQRSRQRDVKDKLHAVWLCFEIPTSGSRLFESGSERFLKMKINGELGDVPIIAVFTKFDELVSSEKYDIAKDPSTREGLSGDAITELATEKAAARVQEECIKPFEEWVKGKVPHVTVSADPNYRDTLLKLIEVTYTNVYKYIQEASIVTAMAQKVNPDVNIDASIQVGKRKYWTGLASSMSFSGKSLKACLAVIHTDIIAVWHFQDPNMHLGSDEFRAMISNVVDATFDNKPGHAHKYLVSGLGLVGAIGGIISALAGPAAPIVVPIGIGIVLAVWAHQVYKESADTLRRLMTYIIDLTLIIQLLFWIQFVLNVQDRPLSRRLVTLAVKGYLSSPGFNSIHSQIREFADSVNLLDRMGPDMTFNKVVELINSLRMSSDSEAVRELERSLVGKFDTTVVEDEQWIFPDNVSYS</sequence>
<evidence type="ECO:0000313" key="4">
    <source>
        <dbReference type="Proteomes" id="UP000076154"/>
    </source>
</evidence>
<keyword evidence="1" id="KW-0812">Transmembrane</keyword>
<reference evidence="3" key="1">
    <citation type="submission" date="2018-04" db="EMBL/GenBank/DDBJ databases">
        <title>Whole genome sequencing of Hypsizygus marmoreus.</title>
        <authorList>
            <person name="Choi I.-G."/>
            <person name="Min B."/>
            <person name="Kim J.-G."/>
            <person name="Kim S."/>
            <person name="Oh Y.-L."/>
            <person name="Kong W.-S."/>
            <person name="Park H."/>
            <person name="Jeong J."/>
            <person name="Song E.-S."/>
        </authorList>
    </citation>
    <scope>NUCLEOTIDE SEQUENCE [LARGE SCALE GENOMIC DNA]</scope>
    <source>
        <strain evidence="3">51987-8</strain>
    </source>
</reference>
<accession>A0A369JXH6</accession>
<dbReference type="GO" id="GO:0005525">
    <property type="term" value="F:GTP binding"/>
    <property type="evidence" value="ECO:0007669"/>
    <property type="project" value="InterPro"/>
</dbReference>